<sequence>MNLSEKIDNIELKIRQLALKVERLRKENIDLTDKNEQLKAELDKQQGAVSALKDKLTKTQGVLERREVNETEHTQQLRGQLDQYIKEIDKCIEWLQNS</sequence>
<organism evidence="2 3">
    <name type="scientific">Flavilitoribacter nigricans (strain ATCC 23147 / DSM 23189 / NBRC 102662 / NCIMB 1420 / SS-2)</name>
    <name type="common">Lewinella nigricans</name>
    <dbReference type="NCBI Taxonomy" id="1122177"/>
    <lineage>
        <taxon>Bacteria</taxon>
        <taxon>Pseudomonadati</taxon>
        <taxon>Bacteroidota</taxon>
        <taxon>Saprospiria</taxon>
        <taxon>Saprospirales</taxon>
        <taxon>Lewinellaceae</taxon>
        <taxon>Flavilitoribacter</taxon>
    </lineage>
</organism>
<evidence type="ECO:0000256" key="1">
    <source>
        <dbReference type="SAM" id="Coils"/>
    </source>
</evidence>
<proteinExistence type="predicted"/>
<evidence type="ECO:0000313" key="2">
    <source>
        <dbReference type="EMBL" id="PHN08028.1"/>
    </source>
</evidence>
<dbReference type="RefSeq" id="WP_099148547.1">
    <property type="nucleotide sequence ID" value="NZ_PDUD01000003.1"/>
</dbReference>
<gene>
    <name evidence="2" type="ORF">CRP01_03160</name>
</gene>
<reference evidence="2 3" key="1">
    <citation type="submission" date="2017-10" db="EMBL/GenBank/DDBJ databases">
        <title>The draft genome sequence of Lewinella nigricans NBRC 102662.</title>
        <authorList>
            <person name="Wang K."/>
        </authorList>
    </citation>
    <scope>NUCLEOTIDE SEQUENCE [LARGE SCALE GENOMIC DNA]</scope>
    <source>
        <strain evidence="2 3">NBRC 102662</strain>
    </source>
</reference>
<feature type="coiled-coil region" evidence="1">
    <location>
        <begin position="7"/>
        <end position="55"/>
    </location>
</feature>
<accession>A0A2D0NHY5</accession>
<keyword evidence="1" id="KW-0175">Coiled coil</keyword>
<comment type="caution">
    <text evidence="2">The sequence shown here is derived from an EMBL/GenBank/DDBJ whole genome shotgun (WGS) entry which is preliminary data.</text>
</comment>
<keyword evidence="3" id="KW-1185">Reference proteome</keyword>
<evidence type="ECO:0000313" key="3">
    <source>
        <dbReference type="Proteomes" id="UP000223913"/>
    </source>
</evidence>
<dbReference type="Proteomes" id="UP000223913">
    <property type="component" value="Unassembled WGS sequence"/>
</dbReference>
<dbReference type="EMBL" id="PDUD01000003">
    <property type="protein sequence ID" value="PHN08028.1"/>
    <property type="molecule type" value="Genomic_DNA"/>
</dbReference>
<evidence type="ECO:0008006" key="4">
    <source>
        <dbReference type="Google" id="ProtNLM"/>
    </source>
</evidence>
<dbReference type="AlphaFoldDB" id="A0A2D0NHY5"/>
<dbReference type="OrthoDB" id="1494591at2"/>
<name>A0A2D0NHY5_FLAN2</name>
<protein>
    <recommendedName>
        <fullName evidence="4">Cell division protein ZapB</fullName>
    </recommendedName>
</protein>